<dbReference type="GO" id="GO:0004065">
    <property type="term" value="F:arylsulfatase activity"/>
    <property type="evidence" value="ECO:0007669"/>
    <property type="project" value="TreeGrafter"/>
</dbReference>
<dbReference type="PROSITE" id="PS00149">
    <property type="entry name" value="SULFATASE_2"/>
    <property type="match status" value="1"/>
</dbReference>
<dbReference type="Pfam" id="PF00884">
    <property type="entry name" value="Sulfatase"/>
    <property type="match status" value="1"/>
</dbReference>
<dbReference type="PANTHER" id="PTHR42693">
    <property type="entry name" value="ARYLSULFATASE FAMILY MEMBER"/>
    <property type="match status" value="1"/>
</dbReference>
<evidence type="ECO:0000259" key="6">
    <source>
        <dbReference type="Pfam" id="PF00884"/>
    </source>
</evidence>
<comment type="caution">
    <text evidence="7">The sequence shown here is derived from an EMBL/GenBank/DDBJ whole genome shotgun (WGS) entry which is preliminary data.</text>
</comment>
<dbReference type="InterPro" id="IPR017850">
    <property type="entry name" value="Alkaline_phosphatase_core_sf"/>
</dbReference>
<protein>
    <submittedName>
        <fullName evidence="7">Sulfatase-like hydrolase/transferase</fullName>
    </submittedName>
</protein>
<dbReference type="EMBL" id="JACBAZ010000003">
    <property type="protein sequence ID" value="NWK55850.1"/>
    <property type="molecule type" value="Genomic_DNA"/>
</dbReference>
<feature type="signal peptide" evidence="5">
    <location>
        <begin position="1"/>
        <end position="21"/>
    </location>
</feature>
<accession>A0A851GM28</accession>
<evidence type="ECO:0000256" key="3">
    <source>
        <dbReference type="ARBA" id="ARBA00022801"/>
    </source>
</evidence>
<dbReference type="GO" id="GO:0046872">
    <property type="term" value="F:metal ion binding"/>
    <property type="evidence" value="ECO:0007669"/>
    <property type="project" value="UniProtKB-KW"/>
</dbReference>
<evidence type="ECO:0000313" key="8">
    <source>
        <dbReference type="Proteomes" id="UP000557872"/>
    </source>
</evidence>
<reference evidence="7 8" key="1">
    <citation type="submission" date="2020-07" db="EMBL/GenBank/DDBJ databases">
        <title>Roseicoccus Jingziensis gen. nov., sp. nov., isolated from coastal seawater.</title>
        <authorList>
            <person name="Feng X."/>
        </authorList>
    </citation>
    <scope>NUCLEOTIDE SEQUENCE [LARGE SCALE GENOMIC DNA]</scope>
    <source>
        <strain evidence="7 8">N1E253</strain>
    </source>
</reference>
<dbReference type="RefSeq" id="WP_178932388.1">
    <property type="nucleotide sequence ID" value="NZ_JACBAZ010000003.1"/>
</dbReference>
<keyword evidence="5" id="KW-0732">Signal</keyword>
<keyword evidence="8" id="KW-1185">Reference proteome</keyword>
<evidence type="ECO:0000256" key="1">
    <source>
        <dbReference type="ARBA" id="ARBA00008779"/>
    </source>
</evidence>
<comment type="similarity">
    <text evidence="1">Belongs to the sulfatase family.</text>
</comment>
<evidence type="ECO:0000256" key="2">
    <source>
        <dbReference type="ARBA" id="ARBA00022723"/>
    </source>
</evidence>
<keyword evidence="2" id="KW-0479">Metal-binding</keyword>
<name>A0A851GM28_9BACT</name>
<evidence type="ECO:0000256" key="4">
    <source>
        <dbReference type="ARBA" id="ARBA00022837"/>
    </source>
</evidence>
<dbReference type="PANTHER" id="PTHR42693:SF53">
    <property type="entry name" value="ENDO-4-O-SULFATASE"/>
    <property type="match status" value="1"/>
</dbReference>
<sequence length="461" mass="51238">MNKKLLSIASSLIFSVVAATAEKPNVIVIMADDLGYKDLGFQGSEVVKTPHLDKLAKNGVIFTDGHAAASVCSPSRAGFITGRYQQRFGHEANCPRGKQGMVTSEYTIGQAFQSLGYKTYMIGKWHLGNLDEMYPTKRGFDEFYGLREGSRSFFYGKKEKYGNWHSMEHNGEHVKFEGHLTDRMTDAAIEMVEADKKAPFFMFLSYTAPHTPLQVTPEDKAKANGNAYHALIQNMDDNIGRLVAYLEKNKLRQNTVIWFVSDNGGTCGAASNYPLNGKKGVEFEGGHRVPFIVNWPAQIKGGQKFDGLTSAMDIFPTSFKLAGGSKTPNPLDGVDVMPYLTGEKSGSPHDVLYWRKLEQAAVRKGKWKLIRAEGLDPMLYKVGEDLSELNDVAKSNPEKVQELLKLVATWETGLVEPLWQEGQGWVAVRKDGNIKWRDADKVYPTLGEVGKGSKEKPKKKP</sequence>
<dbReference type="InterPro" id="IPR050738">
    <property type="entry name" value="Sulfatase"/>
</dbReference>
<feature type="chain" id="PRO_5032423577" evidence="5">
    <location>
        <begin position="22"/>
        <end position="461"/>
    </location>
</feature>
<evidence type="ECO:0000313" key="7">
    <source>
        <dbReference type="EMBL" id="NWK55850.1"/>
    </source>
</evidence>
<dbReference type="GO" id="GO:0016740">
    <property type="term" value="F:transferase activity"/>
    <property type="evidence" value="ECO:0007669"/>
    <property type="project" value="UniProtKB-KW"/>
</dbReference>
<dbReference type="InterPro" id="IPR000917">
    <property type="entry name" value="Sulfatase_N"/>
</dbReference>
<organism evidence="7 8">
    <name type="scientific">Oceaniferula marina</name>
    <dbReference type="NCBI Taxonomy" id="2748318"/>
    <lineage>
        <taxon>Bacteria</taxon>
        <taxon>Pseudomonadati</taxon>
        <taxon>Verrucomicrobiota</taxon>
        <taxon>Verrucomicrobiia</taxon>
        <taxon>Verrucomicrobiales</taxon>
        <taxon>Verrucomicrobiaceae</taxon>
        <taxon>Oceaniferula</taxon>
    </lineage>
</organism>
<evidence type="ECO:0000256" key="5">
    <source>
        <dbReference type="SAM" id="SignalP"/>
    </source>
</evidence>
<dbReference type="PROSITE" id="PS00523">
    <property type="entry name" value="SULFATASE_1"/>
    <property type="match status" value="1"/>
</dbReference>
<keyword evidence="3 7" id="KW-0378">Hydrolase</keyword>
<dbReference type="SUPFAM" id="SSF53649">
    <property type="entry name" value="Alkaline phosphatase-like"/>
    <property type="match status" value="1"/>
</dbReference>
<keyword evidence="4" id="KW-0106">Calcium</keyword>
<proteinExistence type="inferred from homology"/>
<dbReference type="AlphaFoldDB" id="A0A851GM28"/>
<dbReference type="Gene3D" id="3.30.1120.10">
    <property type="match status" value="1"/>
</dbReference>
<gene>
    <name evidence="7" type="ORF">HW115_09525</name>
</gene>
<dbReference type="Gene3D" id="3.40.720.10">
    <property type="entry name" value="Alkaline Phosphatase, subunit A"/>
    <property type="match status" value="1"/>
</dbReference>
<feature type="domain" description="Sulfatase N-terminal" evidence="6">
    <location>
        <begin position="24"/>
        <end position="323"/>
    </location>
</feature>
<keyword evidence="7" id="KW-0808">Transferase</keyword>
<dbReference type="Proteomes" id="UP000557872">
    <property type="component" value="Unassembled WGS sequence"/>
</dbReference>
<dbReference type="InterPro" id="IPR024607">
    <property type="entry name" value="Sulfatase_CS"/>
</dbReference>